<feature type="domain" description="GFO/IDH/MocA-like oxidoreductase" evidence="3">
    <location>
        <begin position="139"/>
        <end position="269"/>
    </location>
</feature>
<dbReference type="Gene3D" id="3.40.50.720">
    <property type="entry name" value="NAD(P)-binding Rossmann-like Domain"/>
    <property type="match status" value="1"/>
</dbReference>
<accession>A0AAE0F6V9</accession>
<evidence type="ECO:0000313" key="4">
    <source>
        <dbReference type="EMBL" id="KAK3254211.1"/>
    </source>
</evidence>
<comment type="similarity">
    <text evidence="1">Belongs to the Gfo/Idh/MocA family.</text>
</comment>
<keyword evidence="5" id="KW-1185">Reference proteome</keyword>
<protein>
    <recommendedName>
        <fullName evidence="6">Gfo/Idh/MocA-like oxidoreductase N-terminal domain-containing protein</fullName>
    </recommendedName>
</protein>
<evidence type="ECO:0000259" key="2">
    <source>
        <dbReference type="Pfam" id="PF01408"/>
    </source>
</evidence>
<sequence>MSTQESAIRVGVIGAGSFASRRHCPDIIAHPKAQLTALCRRNDIELQKMAGAFAVEHTYTDHSQLLTSRLVDAVLVSSPHNLHYEHTKAALENGLHVLLEKPLCLDSRDARRLVELASSRNLRLLVAHNPPYWRHCRHLREQFQGGRLGNLEAASLTAVGNFLGVLAREPLPDKIPGVVAPTLYRGDPLQNGGGYLMDGGPHLLCELLWCTGRHVAEVSAQVDDAAFELRYVLTLRMDNGALVTVSQVANSNSRSKRQHNVYFGSKGTATVRGFPFTVEYDVEGSTRGHTVARSDHPISQKGLRLPLICS</sequence>
<dbReference type="Pfam" id="PF01408">
    <property type="entry name" value="GFO_IDH_MocA"/>
    <property type="match status" value="1"/>
</dbReference>
<dbReference type="InterPro" id="IPR000683">
    <property type="entry name" value="Gfo/Idh/MocA-like_OxRdtase_N"/>
</dbReference>
<dbReference type="SUPFAM" id="SSF55347">
    <property type="entry name" value="Glyceraldehyde-3-phosphate dehydrogenase-like, C-terminal domain"/>
    <property type="match status" value="1"/>
</dbReference>
<evidence type="ECO:0000313" key="5">
    <source>
        <dbReference type="Proteomes" id="UP001190700"/>
    </source>
</evidence>
<dbReference type="SUPFAM" id="SSF51735">
    <property type="entry name" value="NAD(P)-binding Rossmann-fold domains"/>
    <property type="match status" value="1"/>
</dbReference>
<feature type="domain" description="Gfo/Idh/MocA-like oxidoreductase N-terminal" evidence="2">
    <location>
        <begin position="8"/>
        <end position="128"/>
    </location>
</feature>
<evidence type="ECO:0000256" key="1">
    <source>
        <dbReference type="ARBA" id="ARBA00010928"/>
    </source>
</evidence>
<name>A0AAE0F6V9_9CHLO</name>
<dbReference type="AlphaFoldDB" id="A0AAE0F6V9"/>
<dbReference type="InterPro" id="IPR055170">
    <property type="entry name" value="GFO_IDH_MocA-like_dom"/>
</dbReference>
<dbReference type="InterPro" id="IPR036291">
    <property type="entry name" value="NAD(P)-bd_dom_sf"/>
</dbReference>
<dbReference type="PANTHER" id="PTHR43377">
    <property type="entry name" value="BILIVERDIN REDUCTASE A"/>
    <property type="match status" value="1"/>
</dbReference>
<dbReference type="PANTHER" id="PTHR43377:SF1">
    <property type="entry name" value="BILIVERDIN REDUCTASE A"/>
    <property type="match status" value="1"/>
</dbReference>
<proteinExistence type="inferred from homology"/>
<dbReference type="Gene3D" id="3.30.360.10">
    <property type="entry name" value="Dihydrodipicolinate Reductase, domain 2"/>
    <property type="match status" value="1"/>
</dbReference>
<comment type="caution">
    <text evidence="4">The sequence shown here is derived from an EMBL/GenBank/DDBJ whole genome shotgun (WGS) entry which is preliminary data.</text>
</comment>
<dbReference type="EMBL" id="LGRX02023936">
    <property type="protein sequence ID" value="KAK3254211.1"/>
    <property type="molecule type" value="Genomic_DNA"/>
</dbReference>
<dbReference type="Pfam" id="PF22725">
    <property type="entry name" value="GFO_IDH_MocA_C3"/>
    <property type="match status" value="1"/>
</dbReference>
<organism evidence="4 5">
    <name type="scientific">Cymbomonas tetramitiformis</name>
    <dbReference type="NCBI Taxonomy" id="36881"/>
    <lineage>
        <taxon>Eukaryota</taxon>
        <taxon>Viridiplantae</taxon>
        <taxon>Chlorophyta</taxon>
        <taxon>Pyramimonadophyceae</taxon>
        <taxon>Pyramimonadales</taxon>
        <taxon>Pyramimonadaceae</taxon>
        <taxon>Cymbomonas</taxon>
    </lineage>
</organism>
<dbReference type="GO" id="GO:0000166">
    <property type="term" value="F:nucleotide binding"/>
    <property type="evidence" value="ECO:0007669"/>
    <property type="project" value="InterPro"/>
</dbReference>
<dbReference type="Proteomes" id="UP001190700">
    <property type="component" value="Unassembled WGS sequence"/>
</dbReference>
<gene>
    <name evidence="4" type="ORF">CYMTET_36569</name>
</gene>
<reference evidence="4 5" key="1">
    <citation type="journal article" date="2015" name="Genome Biol. Evol.">
        <title>Comparative Genomics of a Bacterivorous Green Alga Reveals Evolutionary Causalities and Consequences of Phago-Mixotrophic Mode of Nutrition.</title>
        <authorList>
            <person name="Burns J.A."/>
            <person name="Paasch A."/>
            <person name="Narechania A."/>
            <person name="Kim E."/>
        </authorList>
    </citation>
    <scope>NUCLEOTIDE SEQUENCE [LARGE SCALE GENOMIC DNA]</scope>
    <source>
        <strain evidence="4 5">PLY_AMNH</strain>
    </source>
</reference>
<evidence type="ECO:0008006" key="6">
    <source>
        <dbReference type="Google" id="ProtNLM"/>
    </source>
</evidence>
<dbReference type="InterPro" id="IPR051450">
    <property type="entry name" value="Gfo/Idh/MocA_Oxidoreductases"/>
</dbReference>
<evidence type="ECO:0000259" key="3">
    <source>
        <dbReference type="Pfam" id="PF22725"/>
    </source>
</evidence>